<proteinExistence type="predicted"/>
<evidence type="ECO:0000256" key="1">
    <source>
        <dbReference type="SAM" id="MobiDB-lite"/>
    </source>
</evidence>
<reference evidence="2 3" key="1">
    <citation type="journal article" date="2019" name="Commun. Biol.">
        <title>The bagworm genome reveals a unique fibroin gene that provides high tensile strength.</title>
        <authorList>
            <person name="Kono N."/>
            <person name="Nakamura H."/>
            <person name="Ohtoshi R."/>
            <person name="Tomita M."/>
            <person name="Numata K."/>
            <person name="Arakawa K."/>
        </authorList>
    </citation>
    <scope>NUCLEOTIDE SEQUENCE [LARGE SCALE GENOMIC DNA]</scope>
</reference>
<comment type="caution">
    <text evidence="2">The sequence shown here is derived from an EMBL/GenBank/DDBJ whole genome shotgun (WGS) entry which is preliminary data.</text>
</comment>
<accession>A0A4C2A876</accession>
<protein>
    <submittedName>
        <fullName evidence="2">Uncharacterized protein</fullName>
    </submittedName>
</protein>
<dbReference type="AlphaFoldDB" id="A0A4C2A876"/>
<feature type="region of interest" description="Disordered" evidence="1">
    <location>
        <begin position="1"/>
        <end position="45"/>
    </location>
</feature>
<sequence>MEQRGGARAGRGAGAGRLADNASSGRRARPRRASPTSGGTERVADGTEERSLGGVILFIGRRRRMTQVRIQRAAGRGGATGCGVMFTCMFVDVKEAIAVRGLPVTGLPRASLIWRFALSVNFNSDDARIARTHLLPILKRDYRDAAAPSVQRLASCGDNFDRDTDLSSLCKRACAVTSPGTPRRRCDYYAYYAAGYVHTSPAGIPHLLSSRSTGKTKRQRASHTCVYPNKDI</sequence>
<dbReference type="EMBL" id="BGZK01002585">
    <property type="protein sequence ID" value="GBP95097.1"/>
    <property type="molecule type" value="Genomic_DNA"/>
</dbReference>
<name>A0A4C2A876_EUMVA</name>
<organism evidence="2 3">
    <name type="scientific">Eumeta variegata</name>
    <name type="common">Bagworm moth</name>
    <name type="synonym">Eumeta japonica</name>
    <dbReference type="NCBI Taxonomy" id="151549"/>
    <lineage>
        <taxon>Eukaryota</taxon>
        <taxon>Metazoa</taxon>
        <taxon>Ecdysozoa</taxon>
        <taxon>Arthropoda</taxon>
        <taxon>Hexapoda</taxon>
        <taxon>Insecta</taxon>
        <taxon>Pterygota</taxon>
        <taxon>Neoptera</taxon>
        <taxon>Endopterygota</taxon>
        <taxon>Lepidoptera</taxon>
        <taxon>Glossata</taxon>
        <taxon>Ditrysia</taxon>
        <taxon>Tineoidea</taxon>
        <taxon>Psychidae</taxon>
        <taxon>Oiketicinae</taxon>
        <taxon>Eumeta</taxon>
    </lineage>
</organism>
<evidence type="ECO:0000313" key="3">
    <source>
        <dbReference type="Proteomes" id="UP000299102"/>
    </source>
</evidence>
<dbReference type="Proteomes" id="UP000299102">
    <property type="component" value="Unassembled WGS sequence"/>
</dbReference>
<gene>
    <name evidence="2" type="ORF">EVAR_68961_1</name>
</gene>
<keyword evidence="3" id="KW-1185">Reference proteome</keyword>
<evidence type="ECO:0000313" key="2">
    <source>
        <dbReference type="EMBL" id="GBP95097.1"/>
    </source>
</evidence>